<feature type="compositionally biased region" description="Basic and acidic residues" evidence="1">
    <location>
        <begin position="13"/>
        <end position="22"/>
    </location>
</feature>
<dbReference type="EMBL" id="BAAACA010000034">
    <property type="protein sequence ID" value="GAA0613239.1"/>
    <property type="molecule type" value="Genomic_DNA"/>
</dbReference>
<protein>
    <submittedName>
        <fullName evidence="3">Uncharacterized protein</fullName>
    </submittedName>
</protein>
<dbReference type="Proteomes" id="UP001500668">
    <property type="component" value="Unassembled WGS sequence"/>
</dbReference>
<organism evidence="3 4">
    <name type="scientific">Streptomyces crystallinus</name>
    <dbReference type="NCBI Taxonomy" id="68191"/>
    <lineage>
        <taxon>Bacteria</taxon>
        <taxon>Bacillati</taxon>
        <taxon>Actinomycetota</taxon>
        <taxon>Actinomycetes</taxon>
        <taxon>Kitasatosporales</taxon>
        <taxon>Streptomycetaceae</taxon>
        <taxon>Streptomyces</taxon>
    </lineage>
</organism>
<evidence type="ECO:0000256" key="2">
    <source>
        <dbReference type="SAM" id="Phobius"/>
    </source>
</evidence>
<comment type="caution">
    <text evidence="3">The sequence shown here is derived from an EMBL/GenBank/DDBJ whole genome shotgun (WGS) entry which is preliminary data.</text>
</comment>
<keyword evidence="2" id="KW-1133">Transmembrane helix</keyword>
<feature type="transmembrane region" description="Helical" evidence="2">
    <location>
        <begin position="39"/>
        <end position="58"/>
    </location>
</feature>
<feature type="region of interest" description="Disordered" evidence="1">
    <location>
        <begin position="1"/>
        <end position="22"/>
    </location>
</feature>
<gene>
    <name evidence="3" type="ORF">GCM10010394_48970</name>
</gene>
<sequence length="104" mass="10928">MSEDPDFGTVPGDGHDAHARAAADEAAERAALRADLPDAHFGLAAAIILSALVGAFVAPLYGLLVAAAFAAIFLLTLGVQCLAGFTWQSVRRAYLVTFAWGRWL</sequence>
<evidence type="ECO:0000313" key="3">
    <source>
        <dbReference type="EMBL" id="GAA0613239.1"/>
    </source>
</evidence>
<evidence type="ECO:0000313" key="4">
    <source>
        <dbReference type="Proteomes" id="UP001500668"/>
    </source>
</evidence>
<keyword evidence="2" id="KW-0812">Transmembrane</keyword>
<keyword evidence="2" id="KW-0472">Membrane</keyword>
<proteinExistence type="predicted"/>
<evidence type="ECO:0000256" key="1">
    <source>
        <dbReference type="SAM" id="MobiDB-lite"/>
    </source>
</evidence>
<dbReference type="RefSeq" id="WP_344076623.1">
    <property type="nucleotide sequence ID" value="NZ_BAAACA010000034.1"/>
</dbReference>
<feature type="transmembrane region" description="Helical" evidence="2">
    <location>
        <begin position="64"/>
        <end position="85"/>
    </location>
</feature>
<name>A0ABP3RRZ7_9ACTN</name>
<reference evidence="4" key="1">
    <citation type="journal article" date="2019" name="Int. J. Syst. Evol. Microbiol.">
        <title>The Global Catalogue of Microorganisms (GCM) 10K type strain sequencing project: providing services to taxonomists for standard genome sequencing and annotation.</title>
        <authorList>
            <consortium name="The Broad Institute Genomics Platform"/>
            <consortium name="The Broad Institute Genome Sequencing Center for Infectious Disease"/>
            <person name="Wu L."/>
            <person name="Ma J."/>
        </authorList>
    </citation>
    <scope>NUCLEOTIDE SEQUENCE [LARGE SCALE GENOMIC DNA]</scope>
    <source>
        <strain evidence="4">JCM 5067</strain>
    </source>
</reference>
<accession>A0ABP3RRZ7</accession>
<keyword evidence="4" id="KW-1185">Reference proteome</keyword>